<evidence type="ECO:0000256" key="4">
    <source>
        <dbReference type="ARBA" id="ARBA00023163"/>
    </source>
</evidence>
<keyword evidence="7" id="KW-1185">Reference proteome</keyword>
<keyword evidence="4" id="KW-0804">Transcription</keyword>
<dbReference type="GO" id="GO:0003700">
    <property type="term" value="F:DNA-binding transcription factor activity"/>
    <property type="evidence" value="ECO:0007669"/>
    <property type="project" value="InterPro"/>
</dbReference>
<comment type="similarity">
    <text evidence="1">Belongs to the LysR transcriptional regulatory family.</text>
</comment>
<comment type="caution">
    <text evidence="6">The sequence shown here is derived from an EMBL/GenBank/DDBJ whole genome shotgun (WGS) entry which is preliminary data.</text>
</comment>
<dbReference type="Gene3D" id="3.40.190.10">
    <property type="entry name" value="Periplasmic binding protein-like II"/>
    <property type="match status" value="3"/>
</dbReference>
<dbReference type="AlphaFoldDB" id="A0A1E7WU38"/>
<dbReference type="GO" id="GO:0043565">
    <property type="term" value="F:sequence-specific DNA binding"/>
    <property type="evidence" value="ECO:0007669"/>
    <property type="project" value="TreeGrafter"/>
</dbReference>
<accession>A0A1E7WU38</accession>
<dbReference type="PANTHER" id="PTHR30537:SF74">
    <property type="entry name" value="HTH-TYPE TRANSCRIPTIONAL REGULATOR TRPI"/>
    <property type="match status" value="1"/>
</dbReference>
<evidence type="ECO:0000313" key="7">
    <source>
        <dbReference type="Proteomes" id="UP000175989"/>
    </source>
</evidence>
<reference evidence="7" key="1">
    <citation type="journal article" date="2016" name="Front. Microbiol.">
        <title>Molecular Keys to the Janthinobacterium and Duganella spp. Interaction with the Plant Pathogen Fusarium graminearum.</title>
        <authorList>
            <person name="Haack F.S."/>
            <person name="Poehlein A."/>
            <person name="Kroger C."/>
            <person name="Voigt C.A."/>
            <person name="Piepenbring M."/>
            <person name="Bode H.B."/>
            <person name="Daniel R."/>
            <person name="Schafer W."/>
            <person name="Streit W.R."/>
        </authorList>
    </citation>
    <scope>NUCLEOTIDE SEQUENCE [LARGE SCALE GENOMIC DNA]</scope>
    <source>
        <strain evidence="7">T54</strain>
    </source>
</reference>
<evidence type="ECO:0000256" key="1">
    <source>
        <dbReference type="ARBA" id="ARBA00009437"/>
    </source>
</evidence>
<dbReference type="PROSITE" id="PS50931">
    <property type="entry name" value="HTH_LYSR"/>
    <property type="match status" value="1"/>
</dbReference>
<dbReference type="InterPro" id="IPR036388">
    <property type="entry name" value="WH-like_DNA-bd_sf"/>
</dbReference>
<dbReference type="PRINTS" id="PR00039">
    <property type="entry name" value="HTHLYSR"/>
</dbReference>
<gene>
    <name evidence="6" type="primary">gcvA_2</name>
    <name evidence="6" type="ORF">DUPY_19480</name>
</gene>
<dbReference type="PANTHER" id="PTHR30537">
    <property type="entry name" value="HTH-TYPE TRANSCRIPTIONAL REGULATOR"/>
    <property type="match status" value="1"/>
</dbReference>
<dbReference type="InterPro" id="IPR036390">
    <property type="entry name" value="WH_DNA-bd_sf"/>
</dbReference>
<dbReference type="SUPFAM" id="SSF46785">
    <property type="entry name" value="Winged helix' DNA-binding domain"/>
    <property type="match status" value="1"/>
</dbReference>
<dbReference type="Pfam" id="PF03466">
    <property type="entry name" value="LysR_substrate"/>
    <property type="match status" value="2"/>
</dbReference>
<keyword evidence="2" id="KW-0805">Transcription regulation</keyword>
<organism evidence="6 7">
    <name type="scientific">Duganella phyllosphaerae</name>
    <dbReference type="NCBI Taxonomy" id="762836"/>
    <lineage>
        <taxon>Bacteria</taxon>
        <taxon>Pseudomonadati</taxon>
        <taxon>Pseudomonadota</taxon>
        <taxon>Betaproteobacteria</taxon>
        <taxon>Burkholderiales</taxon>
        <taxon>Oxalobacteraceae</taxon>
        <taxon>Telluria group</taxon>
        <taxon>Duganella</taxon>
    </lineage>
</organism>
<sequence length="268" mass="28860">MSASRRLPNFSALRAFEAAARHENFSRAADELRLTHGAISHQVRALEEDLGRPLFVRHGRQVKITHEALQFAQVLGKTFDAIGAAADALRPAAGAVAPLTLAAPAWFAARWLTSRLGGFIELHPEIDLVLHTRTPVADLARAGVDAAIVFDLGRHPGMVVERLMDEVRYRVVSAHCADNALASVSEALQGGELLRAVLAGEGEALMHHVVAAPELAAGRLARRPGAAQACAEAYYLVSPPGVAERPQVAALRRWLHDEVAAFQRLLLT</sequence>
<proteinExistence type="inferred from homology"/>
<feature type="domain" description="HTH lysR-type" evidence="5">
    <location>
        <begin position="8"/>
        <end position="65"/>
    </location>
</feature>
<name>A0A1E7WU38_9BURK</name>
<dbReference type="InterPro" id="IPR058163">
    <property type="entry name" value="LysR-type_TF_proteobact-type"/>
</dbReference>
<dbReference type="OrthoDB" id="8591238at2"/>
<dbReference type="InterPro" id="IPR000847">
    <property type="entry name" value="LysR_HTH_N"/>
</dbReference>
<evidence type="ECO:0000259" key="5">
    <source>
        <dbReference type="PROSITE" id="PS50931"/>
    </source>
</evidence>
<dbReference type="RefSeq" id="WP_070247646.1">
    <property type="nucleotide sequence ID" value="NZ_LROM01000073.1"/>
</dbReference>
<dbReference type="Gene3D" id="1.10.10.10">
    <property type="entry name" value="Winged helix-like DNA-binding domain superfamily/Winged helix DNA-binding domain"/>
    <property type="match status" value="1"/>
</dbReference>
<dbReference type="Pfam" id="PF00126">
    <property type="entry name" value="HTH_1"/>
    <property type="match status" value="1"/>
</dbReference>
<dbReference type="Proteomes" id="UP000175989">
    <property type="component" value="Unassembled WGS sequence"/>
</dbReference>
<dbReference type="SUPFAM" id="SSF53850">
    <property type="entry name" value="Periplasmic binding protein-like II"/>
    <property type="match status" value="1"/>
</dbReference>
<keyword evidence="3" id="KW-0238">DNA-binding</keyword>
<evidence type="ECO:0000313" key="6">
    <source>
        <dbReference type="EMBL" id="OFA03109.1"/>
    </source>
</evidence>
<dbReference type="PATRIC" id="fig|762836.4.peg.2021"/>
<dbReference type="InterPro" id="IPR005119">
    <property type="entry name" value="LysR_subst-bd"/>
</dbReference>
<protein>
    <submittedName>
        <fullName evidence="6">Glycine cleavage system transcriptional activator</fullName>
    </submittedName>
</protein>
<dbReference type="EMBL" id="LROM01000073">
    <property type="protein sequence ID" value="OFA03109.1"/>
    <property type="molecule type" value="Genomic_DNA"/>
</dbReference>
<evidence type="ECO:0000256" key="3">
    <source>
        <dbReference type="ARBA" id="ARBA00023125"/>
    </source>
</evidence>
<dbReference type="GO" id="GO:0006351">
    <property type="term" value="P:DNA-templated transcription"/>
    <property type="evidence" value="ECO:0007669"/>
    <property type="project" value="TreeGrafter"/>
</dbReference>
<evidence type="ECO:0000256" key="2">
    <source>
        <dbReference type="ARBA" id="ARBA00023015"/>
    </source>
</evidence>